<keyword evidence="2" id="KW-0812">Transmembrane</keyword>
<evidence type="ECO:0000313" key="3">
    <source>
        <dbReference type="EMBL" id="MFD2101315.1"/>
    </source>
</evidence>
<dbReference type="RefSeq" id="WP_379831893.1">
    <property type="nucleotide sequence ID" value="NZ_JBHUHU010000005.1"/>
</dbReference>
<evidence type="ECO:0000313" key="4">
    <source>
        <dbReference type="Proteomes" id="UP001597342"/>
    </source>
</evidence>
<proteinExistence type="predicted"/>
<keyword evidence="2" id="KW-1133">Transmembrane helix</keyword>
<name>A0ABW4Y1Z6_9FLAO</name>
<dbReference type="EMBL" id="JBHUHU010000005">
    <property type="protein sequence ID" value="MFD2101315.1"/>
    <property type="molecule type" value="Genomic_DNA"/>
</dbReference>
<reference evidence="4" key="1">
    <citation type="journal article" date="2019" name="Int. J. Syst. Evol. Microbiol.">
        <title>The Global Catalogue of Microorganisms (GCM) 10K type strain sequencing project: providing services to taxonomists for standard genome sequencing and annotation.</title>
        <authorList>
            <consortium name="The Broad Institute Genomics Platform"/>
            <consortium name="The Broad Institute Genome Sequencing Center for Infectious Disease"/>
            <person name="Wu L."/>
            <person name="Ma J."/>
        </authorList>
    </citation>
    <scope>NUCLEOTIDE SEQUENCE [LARGE SCALE GENOMIC DNA]</scope>
    <source>
        <strain evidence="4">JCM 3389</strain>
    </source>
</reference>
<keyword evidence="2" id="KW-0472">Membrane</keyword>
<evidence type="ECO:0000256" key="2">
    <source>
        <dbReference type="SAM" id="Phobius"/>
    </source>
</evidence>
<accession>A0ABW4Y1Z6</accession>
<evidence type="ECO:0000256" key="1">
    <source>
        <dbReference type="SAM" id="Coils"/>
    </source>
</evidence>
<sequence length="197" mass="22401">MENNIFIKALELGSKHPNGILYANLKEGISEVLDEELNRHAEFNFLQWLVENFSNPALPSQSGRNTFFNDAKAVLSGRKVDSGYQIRYDEVMHSPFILKGSAIKQYVDYIELKESREQAFKANRTAIISIVIAMITLLASVIIPLFDEPPPIPPFDVKVIESKVQSQKLENEIKKLKNELKKAELTISIYESDTMKN</sequence>
<gene>
    <name evidence="3" type="ORF">ACFSJE_16110</name>
</gene>
<dbReference type="Proteomes" id="UP001597342">
    <property type="component" value="Unassembled WGS sequence"/>
</dbReference>
<comment type="caution">
    <text evidence="3">The sequence shown here is derived from an EMBL/GenBank/DDBJ whole genome shotgun (WGS) entry which is preliminary data.</text>
</comment>
<feature type="coiled-coil region" evidence="1">
    <location>
        <begin position="159"/>
        <end position="193"/>
    </location>
</feature>
<keyword evidence="4" id="KW-1185">Reference proteome</keyword>
<keyword evidence="1" id="KW-0175">Coiled coil</keyword>
<feature type="transmembrane region" description="Helical" evidence="2">
    <location>
        <begin position="126"/>
        <end position="146"/>
    </location>
</feature>
<protein>
    <submittedName>
        <fullName evidence="3">Uncharacterized protein</fullName>
    </submittedName>
</protein>
<organism evidence="3 4">
    <name type="scientific">Flagellimonas iocasae</name>
    <dbReference type="NCBI Taxonomy" id="2055905"/>
    <lineage>
        <taxon>Bacteria</taxon>
        <taxon>Pseudomonadati</taxon>
        <taxon>Bacteroidota</taxon>
        <taxon>Flavobacteriia</taxon>
        <taxon>Flavobacteriales</taxon>
        <taxon>Flavobacteriaceae</taxon>
        <taxon>Flagellimonas</taxon>
    </lineage>
</organism>